<dbReference type="RefSeq" id="WP_305754832.1">
    <property type="nucleotide sequence ID" value="NZ_JAPCKK010000016.1"/>
</dbReference>
<comment type="function">
    <text evidence="5">Bifunctional serine/threonine kinase and phosphorylase involved in the regulation of the pyruvate, phosphate dikinase (PPDK) by catalyzing its phosphorylation/dephosphorylation.</text>
</comment>
<evidence type="ECO:0000256" key="5">
    <source>
        <dbReference type="HAMAP-Rule" id="MF_00921"/>
    </source>
</evidence>
<evidence type="ECO:0000256" key="3">
    <source>
        <dbReference type="ARBA" id="ARBA00022741"/>
    </source>
</evidence>
<keyword evidence="7" id="KW-1185">Reference proteome</keyword>
<keyword evidence="1 5" id="KW-0723">Serine/threonine-protein kinase</keyword>
<reference evidence="6 7" key="1">
    <citation type="submission" date="2022-10" db="EMBL/GenBank/DDBJ databases">
        <title>Paenibacillus description and whole genome data of maize root bacterial community.</title>
        <authorList>
            <person name="Marton D."/>
            <person name="Farkas M."/>
            <person name="Cserhati M."/>
        </authorList>
    </citation>
    <scope>NUCLEOTIDE SEQUENCE [LARGE SCALE GENOMIC DNA]</scope>
    <source>
        <strain evidence="6 7">P96</strain>
    </source>
</reference>
<dbReference type="NCBIfam" id="NF003742">
    <property type="entry name" value="PRK05339.1"/>
    <property type="match status" value="1"/>
</dbReference>
<dbReference type="EC" id="2.7.4.27" evidence="5"/>
<dbReference type="HAMAP" id="MF_00921">
    <property type="entry name" value="PDRP"/>
    <property type="match status" value="1"/>
</dbReference>
<comment type="similarity">
    <text evidence="5">Belongs to the pyruvate, phosphate/water dikinase regulatory protein family. PDRP subfamily.</text>
</comment>
<evidence type="ECO:0000256" key="2">
    <source>
        <dbReference type="ARBA" id="ARBA00022679"/>
    </source>
</evidence>
<comment type="catalytic activity">
    <reaction evidence="5">
        <text>N(tele)-phospho-L-histidyl/L-threonyl-[pyruvate, phosphate dikinase] + ADP = N(tele)-phospho-L-histidyl/O-phospho-L-threonyl-[pyruvate, phosphate dikinase] + AMP + H(+)</text>
        <dbReference type="Rhea" id="RHEA:43692"/>
        <dbReference type="Rhea" id="RHEA-COMP:10650"/>
        <dbReference type="Rhea" id="RHEA-COMP:10651"/>
        <dbReference type="ChEBI" id="CHEBI:15378"/>
        <dbReference type="ChEBI" id="CHEBI:30013"/>
        <dbReference type="ChEBI" id="CHEBI:61977"/>
        <dbReference type="ChEBI" id="CHEBI:83586"/>
        <dbReference type="ChEBI" id="CHEBI:456215"/>
        <dbReference type="ChEBI" id="CHEBI:456216"/>
        <dbReference type="EC" id="2.7.11.32"/>
    </reaction>
</comment>
<dbReference type="Proteomes" id="UP001241848">
    <property type="component" value="Unassembled WGS sequence"/>
</dbReference>
<organism evidence="6 7">
    <name type="scientific">Paenibacillus zeirhizosphaerae</name>
    <dbReference type="NCBI Taxonomy" id="2987519"/>
    <lineage>
        <taxon>Bacteria</taxon>
        <taxon>Bacillati</taxon>
        <taxon>Bacillota</taxon>
        <taxon>Bacilli</taxon>
        <taxon>Bacillales</taxon>
        <taxon>Paenibacillaceae</taxon>
        <taxon>Paenibacillus</taxon>
    </lineage>
</organism>
<gene>
    <name evidence="6" type="ORF">OIN60_10580</name>
</gene>
<dbReference type="InterPro" id="IPR005177">
    <property type="entry name" value="Kinase-pyrophosphorylase"/>
</dbReference>
<dbReference type="InterPro" id="IPR026565">
    <property type="entry name" value="PPDK_reg"/>
</dbReference>
<protein>
    <recommendedName>
        <fullName evidence="5">Putative pyruvate, phosphate dikinase regulatory protein</fullName>
        <shortName evidence="5">PPDK regulatory protein</shortName>
        <ecNumber evidence="5">2.7.11.32</ecNumber>
        <ecNumber evidence="5">2.7.4.27</ecNumber>
    </recommendedName>
</protein>
<dbReference type="Pfam" id="PF03618">
    <property type="entry name" value="Kinase-PPPase"/>
    <property type="match status" value="1"/>
</dbReference>
<dbReference type="GO" id="GO:0016301">
    <property type="term" value="F:kinase activity"/>
    <property type="evidence" value="ECO:0007669"/>
    <property type="project" value="UniProtKB-KW"/>
</dbReference>
<name>A0ABT9FR62_9BACL</name>
<dbReference type="PANTHER" id="PTHR31756:SF3">
    <property type="entry name" value="PYRUVATE, PHOSPHATE DIKINASE REGULATORY PROTEIN 1, CHLOROPLASTIC"/>
    <property type="match status" value="1"/>
</dbReference>
<feature type="binding site" evidence="5">
    <location>
        <begin position="152"/>
        <end position="159"/>
    </location>
    <ligand>
        <name>ADP</name>
        <dbReference type="ChEBI" id="CHEBI:456216"/>
    </ligand>
</feature>
<keyword evidence="4 5" id="KW-0418">Kinase</keyword>
<dbReference type="EMBL" id="JAPCKK010000016">
    <property type="protein sequence ID" value="MDP4097215.1"/>
    <property type="molecule type" value="Genomic_DNA"/>
</dbReference>
<sequence length="270" mass="30437">MIQSSSHFIAICSDSIGETAEAVVQATMRQFDLPNTEIKRYMNVRDEEELREMMEEVAERGGLVAYTLALPELREAIKEESVRLNVRVVDVMGPMMQAVADTFNNDPFEKPGLLHRMDEPYFRRVEAMDFAVQYDDGKDVSAILRADLILLGVSRISKTPLSMFLAHKGYKTVNYPLVPELTPPAQLYEKLEGKIFGLTINAEHLLKIRSERLKVMGLPNNAQYASIERIQEELAYASRIFGELGCPVIDVTDKAIEETAGLILNDLKIL</sequence>
<accession>A0ABT9FR62</accession>
<proteinExistence type="inferred from homology"/>
<dbReference type="PANTHER" id="PTHR31756">
    <property type="entry name" value="PYRUVATE, PHOSPHATE DIKINASE REGULATORY PROTEIN 1, CHLOROPLASTIC"/>
    <property type="match status" value="1"/>
</dbReference>
<keyword evidence="2 5" id="KW-0808">Transferase</keyword>
<keyword evidence="3 5" id="KW-0547">Nucleotide-binding</keyword>
<evidence type="ECO:0000256" key="4">
    <source>
        <dbReference type="ARBA" id="ARBA00022777"/>
    </source>
</evidence>
<evidence type="ECO:0000256" key="1">
    <source>
        <dbReference type="ARBA" id="ARBA00022527"/>
    </source>
</evidence>
<comment type="catalytic activity">
    <reaction evidence="5">
        <text>N(tele)-phospho-L-histidyl/O-phospho-L-threonyl-[pyruvate, phosphate dikinase] + phosphate + H(+) = N(tele)-phospho-L-histidyl/L-threonyl-[pyruvate, phosphate dikinase] + diphosphate</text>
        <dbReference type="Rhea" id="RHEA:43696"/>
        <dbReference type="Rhea" id="RHEA-COMP:10650"/>
        <dbReference type="Rhea" id="RHEA-COMP:10651"/>
        <dbReference type="ChEBI" id="CHEBI:15378"/>
        <dbReference type="ChEBI" id="CHEBI:30013"/>
        <dbReference type="ChEBI" id="CHEBI:33019"/>
        <dbReference type="ChEBI" id="CHEBI:43474"/>
        <dbReference type="ChEBI" id="CHEBI:61977"/>
        <dbReference type="ChEBI" id="CHEBI:83586"/>
        <dbReference type="EC" id="2.7.4.27"/>
    </reaction>
</comment>
<evidence type="ECO:0000313" key="6">
    <source>
        <dbReference type="EMBL" id="MDP4097215.1"/>
    </source>
</evidence>
<dbReference type="EC" id="2.7.11.32" evidence="5"/>
<comment type="caution">
    <text evidence="6">The sequence shown here is derived from an EMBL/GenBank/DDBJ whole genome shotgun (WGS) entry which is preliminary data.</text>
</comment>
<evidence type="ECO:0000313" key="7">
    <source>
        <dbReference type="Proteomes" id="UP001241848"/>
    </source>
</evidence>